<accession>C6V3Y8</accession>
<dbReference type="HOGENOM" id="CLU_3254669_0_0_5"/>
<sequence length="42" mass="4697">MLVAAGKSLLHKPQKLFYSSSHKLLLIKAMNESMIHETSSLL</sequence>
<evidence type="ECO:0000313" key="1">
    <source>
        <dbReference type="EMBL" id="ACT69107.1"/>
    </source>
</evidence>
<dbReference type="EMBL" id="CP001431">
    <property type="protein sequence ID" value="ACT69107.1"/>
    <property type="molecule type" value="Genomic_DNA"/>
</dbReference>
<protein>
    <submittedName>
        <fullName evidence="1">Uncharacterized protein</fullName>
    </submittedName>
</protein>
<keyword evidence="2" id="KW-1185">Reference proteome</keyword>
<organism evidence="1 2">
    <name type="scientific">Neorickettsia risticii (strain Illinois)</name>
    <dbReference type="NCBI Taxonomy" id="434131"/>
    <lineage>
        <taxon>Bacteria</taxon>
        <taxon>Pseudomonadati</taxon>
        <taxon>Pseudomonadota</taxon>
        <taxon>Alphaproteobacteria</taxon>
        <taxon>Rickettsiales</taxon>
        <taxon>Anaplasmataceae</taxon>
        <taxon>Neorickettsia</taxon>
    </lineage>
</organism>
<dbReference type="AlphaFoldDB" id="C6V3Y8"/>
<dbReference type="KEGG" id="nri:NRI_0107"/>
<dbReference type="Proteomes" id="UP000001627">
    <property type="component" value="Chromosome"/>
</dbReference>
<name>C6V3Y8_NEORI</name>
<evidence type="ECO:0000313" key="2">
    <source>
        <dbReference type="Proteomes" id="UP000001627"/>
    </source>
</evidence>
<gene>
    <name evidence="1" type="ordered locus">NRI_0107</name>
</gene>
<reference evidence="1 2" key="1">
    <citation type="journal article" date="2009" name="Nucleic Acids Res.">
        <title>Analysis of complete genome sequence of Neorickettsia risticii: causative agent of Potomac horse fever.</title>
        <authorList>
            <person name="Lin M."/>
            <person name="Zhang C."/>
            <person name="Gibson K."/>
            <person name="Rikihisa Y."/>
        </authorList>
    </citation>
    <scope>NUCLEOTIDE SEQUENCE [LARGE SCALE GENOMIC DNA]</scope>
    <source>
        <strain evidence="1 2">Illinois</strain>
    </source>
</reference>
<proteinExistence type="predicted"/>